<proteinExistence type="predicted"/>
<dbReference type="AlphaFoldDB" id="A0A5N6NA81"/>
<sequence length="136" mass="15513">MNFLEEKMMLLEKVSRLRQYVSLLSMELLRRIVRRGRRKANEIGKIEPEKVEGQRTFEGRLGFREMENGECRRLEEGLTGEPLTDDPRVTDRLTGELVSGVRLTDLLTGTPSLPVRRPVTGGLYRRAALTPKASLC</sequence>
<organism evidence="1 2">
    <name type="scientific">Mikania micrantha</name>
    <name type="common">bitter vine</name>
    <dbReference type="NCBI Taxonomy" id="192012"/>
    <lineage>
        <taxon>Eukaryota</taxon>
        <taxon>Viridiplantae</taxon>
        <taxon>Streptophyta</taxon>
        <taxon>Embryophyta</taxon>
        <taxon>Tracheophyta</taxon>
        <taxon>Spermatophyta</taxon>
        <taxon>Magnoliopsida</taxon>
        <taxon>eudicotyledons</taxon>
        <taxon>Gunneridae</taxon>
        <taxon>Pentapetalae</taxon>
        <taxon>asterids</taxon>
        <taxon>campanulids</taxon>
        <taxon>Asterales</taxon>
        <taxon>Asteraceae</taxon>
        <taxon>Asteroideae</taxon>
        <taxon>Heliantheae alliance</taxon>
        <taxon>Eupatorieae</taxon>
        <taxon>Mikania</taxon>
    </lineage>
</organism>
<evidence type="ECO:0000313" key="2">
    <source>
        <dbReference type="Proteomes" id="UP000326396"/>
    </source>
</evidence>
<protein>
    <submittedName>
        <fullName evidence="1">Uncharacterized protein</fullName>
    </submittedName>
</protein>
<comment type="caution">
    <text evidence="1">The sequence shown here is derived from an EMBL/GenBank/DDBJ whole genome shotgun (WGS) entry which is preliminary data.</text>
</comment>
<dbReference type="EMBL" id="SZYD01000012">
    <property type="protein sequence ID" value="KAD4584782.1"/>
    <property type="molecule type" value="Genomic_DNA"/>
</dbReference>
<keyword evidence="2" id="KW-1185">Reference proteome</keyword>
<evidence type="ECO:0000313" key="1">
    <source>
        <dbReference type="EMBL" id="KAD4584782.1"/>
    </source>
</evidence>
<reference evidence="1 2" key="1">
    <citation type="submission" date="2019-05" db="EMBL/GenBank/DDBJ databases">
        <title>Mikania micrantha, genome provides insights into the molecular mechanism of rapid growth.</title>
        <authorList>
            <person name="Liu B."/>
        </authorList>
    </citation>
    <scope>NUCLEOTIDE SEQUENCE [LARGE SCALE GENOMIC DNA]</scope>
    <source>
        <strain evidence="1">NLD-2019</strain>
        <tissue evidence="1">Leaf</tissue>
    </source>
</reference>
<gene>
    <name evidence="1" type="ORF">E3N88_22383</name>
</gene>
<accession>A0A5N6NA81</accession>
<name>A0A5N6NA81_9ASTR</name>
<dbReference type="Proteomes" id="UP000326396">
    <property type="component" value="Linkage Group LG2"/>
</dbReference>